<organism evidence="2 3">
    <name type="scientific">Sporichthya brevicatena</name>
    <dbReference type="NCBI Taxonomy" id="171442"/>
    <lineage>
        <taxon>Bacteria</taxon>
        <taxon>Bacillati</taxon>
        <taxon>Actinomycetota</taxon>
        <taxon>Actinomycetes</taxon>
        <taxon>Sporichthyales</taxon>
        <taxon>Sporichthyaceae</taxon>
        <taxon>Sporichthya</taxon>
    </lineage>
</organism>
<sequence length="127" mass="13815">MIHADAATDWTGDDDVAVVLLHPDVEPDGMPDLRFELHELVLAGVRTIVVDASCLDELPSPVIGALLTAHRACRARGGAVAIRFPSRRALDQLHRTGLWRVFDVDAVSPRLTYPSARRRSSRGTAPA</sequence>
<dbReference type="Pfam" id="PF13466">
    <property type="entry name" value="STAS_2"/>
    <property type="match status" value="1"/>
</dbReference>
<dbReference type="Proteomes" id="UP001500957">
    <property type="component" value="Unassembled WGS sequence"/>
</dbReference>
<comment type="caution">
    <text evidence="2">The sequence shown here is derived from an EMBL/GenBank/DDBJ whole genome shotgun (WGS) entry which is preliminary data.</text>
</comment>
<evidence type="ECO:0000313" key="3">
    <source>
        <dbReference type="Proteomes" id="UP001500957"/>
    </source>
</evidence>
<dbReference type="Gene3D" id="3.30.750.24">
    <property type="entry name" value="STAS domain"/>
    <property type="match status" value="1"/>
</dbReference>
<protein>
    <recommendedName>
        <fullName evidence="1">MlaB-like STAS domain-containing protein</fullName>
    </recommendedName>
</protein>
<feature type="domain" description="MlaB-like STAS" evidence="1">
    <location>
        <begin position="24"/>
        <end position="98"/>
    </location>
</feature>
<reference evidence="2 3" key="1">
    <citation type="journal article" date="2019" name="Int. J. Syst. Evol. Microbiol.">
        <title>The Global Catalogue of Microorganisms (GCM) 10K type strain sequencing project: providing services to taxonomists for standard genome sequencing and annotation.</title>
        <authorList>
            <consortium name="The Broad Institute Genomics Platform"/>
            <consortium name="The Broad Institute Genome Sequencing Center for Infectious Disease"/>
            <person name="Wu L."/>
            <person name="Ma J."/>
        </authorList>
    </citation>
    <scope>NUCLEOTIDE SEQUENCE [LARGE SCALE GENOMIC DNA]</scope>
    <source>
        <strain evidence="2 3">JCM 10671</strain>
    </source>
</reference>
<evidence type="ECO:0000313" key="2">
    <source>
        <dbReference type="EMBL" id="GAA0634643.1"/>
    </source>
</evidence>
<dbReference type="InterPro" id="IPR036513">
    <property type="entry name" value="STAS_dom_sf"/>
</dbReference>
<name>A0ABN1H9Q9_9ACTN</name>
<dbReference type="SUPFAM" id="SSF52091">
    <property type="entry name" value="SpoIIaa-like"/>
    <property type="match status" value="1"/>
</dbReference>
<proteinExistence type="predicted"/>
<dbReference type="InterPro" id="IPR058548">
    <property type="entry name" value="MlaB-like_STAS"/>
</dbReference>
<dbReference type="EMBL" id="BAAAHE010000047">
    <property type="protein sequence ID" value="GAA0634643.1"/>
    <property type="molecule type" value="Genomic_DNA"/>
</dbReference>
<keyword evidence="3" id="KW-1185">Reference proteome</keyword>
<evidence type="ECO:0000259" key="1">
    <source>
        <dbReference type="Pfam" id="PF13466"/>
    </source>
</evidence>
<dbReference type="CDD" id="cd07043">
    <property type="entry name" value="STAS_anti-anti-sigma_factors"/>
    <property type="match status" value="1"/>
</dbReference>
<accession>A0ABN1H9Q9</accession>
<gene>
    <name evidence="2" type="ORF">GCM10009547_43400</name>
</gene>